<sequence length="95" mass="10537">MPTAAEELLLKLGYSKFALDSEVVTEDMFDEIFELCDSTENDENEDPVIFRILYLLTDVKCFNSILTSSQFAADGNSSSSSSSFETKPTLSKTCN</sequence>
<evidence type="ECO:0000256" key="1">
    <source>
        <dbReference type="SAM" id="MobiDB-lite"/>
    </source>
</evidence>
<dbReference type="Proteomes" id="UP000230233">
    <property type="component" value="Chromosome X"/>
</dbReference>
<keyword evidence="3" id="KW-1185">Reference proteome</keyword>
<gene>
    <name evidence="2" type="primary">Cni-C43C3.4</name>
    <name evidence="2" type="synonym">Cnig_chr_X.g22692</name>
    <name evidence="2" type="ORF">B9Z55_022692</name>
</gene>
<name>A0A2G5SLS8_9PELO</name>
<accession>A0A2G5SLS8</accession>
<feature type="compositionally biased region" description="Polar residues" evidence="1">
    <location>
        <begin position="84"/>
        <end position="95"/>
    </location>
</feature>
<protein>
    <submittedName>
        <fullName evidence="2">Uncharacterized protein</fullName>
    </submittedName>
</protein>
<comment type="caution">
    <text evidence="2">The sequence shown here is derived from an EMBL/GenBank/DDBJ whole genome shotgun (WGS) entry which is preliminary data.</text>
</comment>
<evidence type="ECO:0000313" key="3">
    <source>
        <dbReference type="Proteomes" id="UP000230233"/>
    </source>
</evidence>
<proteinExistence type="predicted"/>
<reference evidence="3" key="1">
    <citation type="submission" date="2017-10" db="EMBL/GenBank/DDBJ databases">
        <title>Rapid genome shrinkage in a self-fertile nematode reveals novel sperm competition proteins.</title>
        <authorList>
            <person name="Yin D."/>
            <person name="Schwarz E.M."/>
            <person name="Thomas C.G."/>
            <person name="Felde R.L."/>
            <person name="Korf I.F."/>
            <person name="Cutter A.D."/>
            <person name="Schartner C.M."/>
            <person name="Ralston E.J."/>
            <person name="Meyer B.J."/>
            <person name="Haag E.S."/>
        </authorList>
    </citation>
    <scope>NUCLEOTIDE SEQUENCE [LARGE SCALE GENOMIC DNA]</scope>
    <source>
        <strain evidence="3">JU1422</strain>
    </source>
</reference>
<dbReference type="OrthoDB" id="5869324at2759"/>
<organism evidence="2 3">
    <name type="scientific">Caenorhabditis nigoni</name>
    <dbReference type="NCBI Taxonomy" id="1611254"/>
    <lineage>
        <taxon>Eukaryota</taxon>
        <taxon>Metazoa</taxon>
        <taxon>Ecdysozoa</taxon>
        <taxon>Nematoda</taxon>
        <taxon>Chromadorea</taxon>
        <taxon>Rhabditida</taxon>
        <taxon>Rhabditina</taxon>
        <taxon>Rhabditomorpha</taxon>
        <taxon>Rhabditoidea</taxon>
        <taxon>Rhabditidae</taxon>
        <taxon>Peloderinae</taxon>
        <taxon>Caenorhabditis</taxon>
    </lineage>
</organism>
<dbReference type="AlphaFoldDB" id="A0A2G5SLS8"/>
<dbReference type="EMBL" id="PDUG01000006">
    <property type="protein sequence ID" value="PIC15882.1"/>
    <property type="molecule type" value="Genomic_DNA"/>
</dbReference>
<feature type="region of interest" description="Disordered" evidence="1">
    <location>
        <begin position="71"/>
        <end position="95"/>
    </location>
</feature>
<evidence type="ECO:0000313" key="2">
    <source>
        <dbReference type="EMBL" id="PIC15882.1"/>
    </source>
</evidence>